<protein>
    <submittedName>
        <fullName evidence="2">Uncharacterized protein</fullName>
    </submittedName>
</protein>
<keyword evidence="3" id="KW-1185">Reference proteome</keyword>
<dbReference type="Proteomes" id="UP001066276">
    <property type="component" value="Chromosome 5"/>
</dbReference>
<reference evidence="2" key="1">
    <citation type="journal article" date="2022" name="bioRxiv">
        <title>Sequencing and chromosome-scale assembly of the giantPleurodeles waltlgenome.</title>
        <authorList>
            <person name="Brown T."/>
            <person name="Elewa A."/>
            <person name="Iarovenko S."/>
            <person name="Subramanian E."/>
            <person name="Araus A.J."/>
            <person name="Petzold A."/>
            <person name="Susuki M."/>
            <person name="Suzuki K.-i.T."/>
            <person name="Hayashi T."/>
            <person name="Toyoda A."/>
            <person name="Oliveira C."/>
            <person name="Osipova E."/>
            <person name="Leigh N.D."/>
            <person name="Simon A."/>
            <person name="Yun M.H."/>
        </authorList>
    </citation>
    <scope>NUCLEOTIDE SEQUENCE</scope>
    <source>
        <strain evidence="2">20211129_DDA</strain>
        <tissue evidence="2">Liver</tissue>
    </source>
</reference>
<dbReference type="AlphaFoldDB" id="A0AAV7RZQ3"/>
<proteinExistence type="predicted"/>
<comment type="caution">
    <text evidence="2">The sequence shown here is derived from an EMBL/GenBank/DDBJ whole genome shotgun (WGS) entry which is preliminary data.</text>
</comment>
<feature type="compositionally biased region" description="Basic and acidic residues" evidence="1">
    <location>
        <begin position="20"/>
        <end position="33"/>
    </location>
</feature>
<evidence type="ECO:0000256" key="1">
    <source>
        <dbReference type="SAM" id="MobiDB-lite"/>
    </source>
</evidence>
<name>A0AAV7RZQ3_PLEWA</name>
<dbReference type="EMBL" id="JANPWB010000009">
    <property type="protein sequence ID" value="KAJ1158264.1"/>
    <property type="molecule type" value="Genomic_DNA"/>
</dbReference>
<evidence type="ECO:0000313" key="2">
    <source>
        <dbReference type="EMBL" id="KAJ1158264.1"/>
    </source>
</evidence>
<feature type="region of interest" description="Disordered" evidence="1">
    <location>
        <begin position="1"/>
        <end position="46"/>
    </location>
</feature>
<sequence>MVPSKQRPLVAIQVPTPTKAYERSSAHSEERRNSLRGSDNCPDYQNDFFQRAKSGIGFINLSDGPHADIL</sequence>
<evidence type="ECO:0000313" key="3">
    <source>
        <dbReference type="Proteomes" id="UP001066276"/>
    </source>
</evidence>
<accession>A0AAV7RZQ3</accession>
<gene>
    <name evidence="2" type="ORF">NDU88_010957</name>
</gene>
<organism evidence="2 3">
    <name type="scientific">Pleurodeles waltl</name>
    <name type="common">Iberian ribbed newt</name>
    <dbReference type="NCBI Taxonomy" id="8319"/>
    <lineage>
        <taxon>Eukaryota</taxon>
        <taxon>Metazoa</taxon>
        <taxon>Chordata</taxon>
        <taxon>Craniata</taxon>
        <taxon>Vertebrata</taxon>
        <taxon>Euteleostomi</taxon>
        <taxon>Amphibia</taxon>
        <taxon>Batrachia</taxon>
        <taxon>Caudata</taxon>
        <taxon>Salamandroidea</taxon>
        <taxon>Salamandridae</taxon>
        <taxon>Pleurodelinae</taxon>
        <taxon>Pleurodeles</taxon>
    </lineage>
</organism>